<dbReference type="InterPro" id="IPR006311">
    <property type="entry name" value="TAT_signal"/>
</dbReference>
<dbReference type="EMBL" id="CP011367">
    <property type="protein sequence ID" value="AKJ94434.1"/>
    <property type="molecule type" value="Genomic_DNA"/>
</dbReference>
<dbReference type="PROSITE" id="PS51318">
    <property type="entry name" value="TAT"/>
    <property type="match status" value="1"/>
</dbReference>
<evidence type="ECO:0000313" key="1">
    <source>
        <dbReference type="EMBL" id="AKJ94434.1"/>
    </source>
</evidence>
<protein>
    <submittedName>
        <fullName evidence="1">Uncharacterized protein</fullName>
    </submittedName>
</protein>
<dbReference type="Proteomes" id="UP000064201">
    <property type="component" value="Chromosome"/>
</dbReference>
<reference evidence="1 2" key="1">
    <citation type="submission" date="2015-04" db="EMBL/GenBank/DDBJ databases">
        <title>Complete Sequence for the Genome of the Thioalkalivibrio versutus D301.</title>
        <authorList>
            <person name="Mu T."/>
            <person name="Zhou J."/>
            <person name="Xu X."/>
        </authorList>
    </citation>
    <scope>NUCLEOTIDE SEQUENCE [LARGE SCALE GENOMIC DNA]</scope>
    <source>
        <strain evidence="1 2">D301</strain>
    </source>
</reference>
<organism evidence="1 2">
    <name type="scientific">Thioalkalivibrio versutus</name>
    <dbReference type="NCBI Taxonomy" id="106634"/>
    <lineage>
        <taxon>Bacteria</taxon>
        <taxon>Pseudomonadati</taxon>
        <taxon>Pseudomonadota</taxon>
        <taxon>Gammaproteobacteria</taxon>
        <taxon>Chromatiales</taxon>
        <taxon>Ectothiorhodospiraceae</taxon>
        <taxon>Thioalkalivibrio</taxon>
    </lineage>
</organism>
<dbReference type="RefSeq" id="WP_018167972.1">
    <property type="nucleotide sequence ID" value="NZ_CP011367.1"/>
</dbReference>
<keyword evidence="2" id="KW-1185">Reference proteome</keyword>
<gene>
    <name evidence="1" type="ORF">TVD_03180</name>
</gene>
<dbReference type="AlphaFoldDB" id="A0A0G3G216"/>
<sequence length="257" mass="28727">MPERAPTARITRRTALALLLAPGLGLATASSARADWWRFGQDMFRSLITRPPEFAGLSTAELIEAVHEALVIATHAASETLSRRNGFYGNPDVRIPLPEVLATTRRSLGRLGMAAPLDTLEERMNRAAEDAVWQAREPFIRAIFALDLDDARGILLGPEDAATRHLETQMRPRLTEAMRPAIEHSLDAVEAMTTHRELESRMRDIPFLANVRLDLAEHVLDHTMDGLFHALAEEEARLRVDPVGRGTDVFQRVFTRL</sequence>
<evidence type="ECO:0000313" key="2">
    <source>
        <dbReference type="Proteomes" id="UP000064201"/>
    </source>
</evidence>
<dbReference type="PATRIC" id="fig|106634.4.peg.648"/>
<name>A0A0G3G216_9GAMM</name>
<dbReference type="InterPro" id="IPR025245">
    <property type="entry name" value="DUF4197"/>
</dbReference>
<dbReference type="KEGG" id="tvr:TVD_03180"/>
<proteinExistence type="predicted"/>
<accession>A0A0G3G216</accession>
<dbReference type="STRING" id="106634.TVD_03180"/>
<dbReference type="Pfam" id="PF13852">
    <property type="entry name" value="DUF4197"/>
    <property type="match status" value="1"/>
</dbReference>
<dbReference type="OrthoDB" id="5292580at2"/>